<name>A0ABQ9CU79_9PASS</name>
<comment type="caution">
    <text evidence="1">The sequence shown here is derived from an EMBL/GenBank/DDBJ whole genome shotgun (WGS) entry which is preliminary data.</text>
</comment>
<dbReference type="Proteomes" id="UP001145742">
    <property type="component" value="Unassembled WGS sequence"/>
</dbReference>
<evidence type="ECO:0000313" key="2">
    <source>
        <dbReference type="Proteomes" id="UP001145742"/>
    </source>
</evidence>
<accession>A0ABQ9CU79</accession>
<reference evidence="1" key="1">
    <citation type="submission" date="2019-10" db="EMBL/GenBank/DDBJ databases">
        <authorList>
            <person name="Soares A.E.R."/>
            <person name="Aleixo A."/>
            <person name="Schneider P."/>
            <person name="Miyaki C.Y."/>
            <person name="Schneider M.P."/>
            <person name="Mello C."/>
            <person name="Vasconcelos A.T.R."/>
        </authorList>
    </citation>
    <scope>NUCLEOTIDE SEQUENCE</scope>
    <source>
        <tissue evidence="1">Muscle</tissue>
    </source>
</reference>
<keyword evidence="2" id="KW-1185">Reference proteome</keyword>
<gene>
    <name evidence="1" type="ORF">WISP_115838</name>
</gene>
<protein>
    <submittedName>
        <fullName evidence="1">Uncharacterized protein</fullName>
    </submittedName>
</protein>
<organism evidence="1 2">
    <name type="scientific">Willisornis vidua</name>
    <name type="common">Xingu scale-backed antbird</name>
    <dbReference type="NCBI Taxonomy" id="1566151"/>
    <lineage>
        <taxon>Eukaryota</taxon>
        <taxon>Metazoa</taxon>
        <taxon>Chordata</taxon>
        <taxon>Craniata</taxon>
        <taxon>Vertebrata</taxon>
        <taxon>Euteleostomi</taxon>
        <taxon>Archelosauria</taxon>
        <taxon>Archosauria</taxon>
        <taxon>Dinosauria</taxon>
        <taxon>Saurischia</taxon>
        <taxon>Theropoda</taxon>
        <taxon>Coelurosauria</taxon>
        <taxon>Aves</taxon>
        <taxon>Neognathae</taxon>
        <taxon>Neoaves</taxon>
        <taxon>Telluraves</taxon>
        <taxon>Australaves</taxon>
        <taxon>Passeriformes</taxon>
        <taxon>Thamnophilidae</taxon>
        <taxon>Willisornis</taxon>
    </lineage>
</organism>
<sequence length="107" mass="12433">MKYMELCLEMDEELIKRLWTRIIGMAGTEELGLMRRDAVLDLVLNDRVGLVGNVKLNSILGFNDRETTEFKIFRTARSMFRDLTTLEFRKVNFGLLKDLLGRDLVCS</sequence>
<proteinExistence type="predicted"/>
<dbReference type="EMBL" id="WHWB01034482">
    <property type="protein sequence ID" value="KAJ7409259.1"/>
    <property type="molecule type" value="Genomic_DNA"/>
</dbReference>
<evidence type="ECO:0000313" key="1">
    <source>
        <dbReference type="EMBL" id="KAJ7409259.1"/>
    </source>
</evidence>